<protein>
    <submittedName>
        <fullName evidence="2">Uncharacterized protein</fullName>
    </submittedName>
</protein>
<reference evidence="3" key="1">
    <citation type="journal article" date="2014" name="Proc. Natl. Acad. Sci. U.S.A.">
        <title>Extensive sampling of basidiomycete genomes demonstrates inadequacy of the white-rot/brown-rot paradigm for wood decay fungi.</title>
        <authorList>
            <person name="Riley R."/>
            <person name="Salamov A.A."/>
            <person name="Brown D.W."/>
            <person name="Nagy L.G."/>
            <person name="Floudas D."/>
            <person name="Held B.W."/>
            <person name="Levasseur A."/>
            <person name="Lombard V."/>
            <person name="Morin E."/>
            <person name="Otillar R."/>
            <person name="Lindquist E.A."/>
            <person name="Sun H."/>
            <person name="LaButti K.M."/>
            <person name="Schmutz J."/>
            <person name="Jabbour D."/>
            <person name="Luo H."/>
            <person name="Baker S.E."/>
            <person name="Pisabarro A.G."/>
            <person name="Walton J.D."/>
            <person name="Blanchette R.A."/>
            <person name="Henrissat B."/>
            <person name="Martin F."/>
            <person name="Cullen D."/>
            <person name="Hibbett D.S."/>
            <person name="Grigoriev I.V."/>
        </authorList>
    </citation>
    <scope>NUCLEOTIDE SEQUENCE [LARGE SCALE GENOMIC DNA]</scope>
    <source>
        <strain evidence="3">CBS 339.88</strain>
    </source>
</reference>
<keyword evidence="1" id="KW-0812">Transmembrane</keyword>
<gene>
    <name evidence="2" type="ORF">GALMADRAFT_825526</name>
</gene>
<dbReference type="EMBL" id="KL142369">
    <property type="protein sequence ID" value="KDR82470.1"/>
    <property type="molecule type" value="Genomic_DNA"/>
</dbReference>
<feature type="transmembrane region" description="Helical" evidence="1">
    <location>
        <begin position="24"/>
        <end position="44"/>
    </location>
</feature>
<organism evidence="2 3">
    <name type="scientific">Galerina marginata (strain CBS 339.88)</name>
    <dbReference type="NCBI Taxonomy" id="685588"/>
    <lineage>
        <taxon>Eukaryota</taxon>
        <taxon>Fungi</taxon>
        <taxon>Dikarya</taxon>
        <taxon>Basidiomycota</taxon>
        <taxon>Agaricomycotina</taxon>
        <taxon>Agaricomycetes</taxon>
        <taxon>Agaricomycetidae</taxon>
        <taxon>Agaricales</taxon>
        <taxon>Agaricineae</taxon>
        <taxon>Strophariaceae</taxon>
        <taxon>Galerina</taxon>
    </lineage>
</organism>
<keyword evidence="1" id="KW-1133">Transmembrane helix</keyword>
<accession>A0A067TH12</accession>
<keyword evidence="3" id="KW-1185">Reference proteome</keyword>
<evidence type="ECO:0000256" key="1">
    <source>
        <dbReference type="SAM" id="Phobius"/>
    </source>
</evidence>
<sequence>MSHWRSSFQLLSSCFSRLFLTSGIYNLALFRFQLGLIIIISAYFGPAAAFARVPASCFPGYQASATTGG</sequence>
<dbReference type="HOGENOM" id="CLU_2776107_0_0_1"/>
<dbReference type="AlphaFoldDB" id="A0A067TH12"/>
<name>A0A067TH12_GALM3</name>
<dbReference type="Proteomes" id="UP000027222">
    <property type="component" value="Unassembled WGS sequence"/>
</dbReference>
<proteinExistence type="predicted"/>
<keyword evidence="1" id="KW-0472">Membrane</keyword>
<evidence type="ECO:0000313" key="2">
    <source>
        <dbReference type="EMBL" id="KDR82470.1"/>
    </source>
</evidence>
<evidence type="ECO:0000313" key="3">
    <source>
        <dbReference type="Proteomes" id="UP000027222"/>
    </source>
</evidence>